<keyword evidence="3" id="KW-1185">Reference proteome</keyword>
<reference evidence="2" key="1">
    <citation type="submission" date="2021-10" db="EMBL/GenBank/DDBJ databases">
        <title>Anaerobic single-cell dispensing facilitates the cultivation of human gut bacteria.</title>
        <authorList>
            <person name="Afrizal A."/>
        </authorList>
    </citation>
    <scope>NUCLEOTIDE SEQUENCE</scope>
    <source>
        <strain evidence="2">CLA-AA-H272</strain>
    </source>
</reference>
<name>A0AAE3AJK0_9FIRM</name>
<accession>A0AAE3AJK0</accession>
<protein>
    <submittedName>
        <fullName evidence="2">Uncharacterized protein</fullName>
    </submittedName>
</protein>
<gene>
    <name evidence="2" type="ORF">LKD37_16915</name>
</gene>
<evidence type="ECO:0000256" key="1">
    <source>
        <dbReference type="SAM" id="SignalP"/>
    </source>
</evidence>
<keyword evidence="1" id="KW-0732">Signal</keyword>
<dbReference type="Proteomes" id="UP001199319">
    <property type="component" value="Unassembled WGS sequence"/>
</dbReference>
<feature type="signal peptide" evidence="1">
    <location>
        <begin position="1"/>
        <end position="21"/>
    </location>
</feature>
<sequence>MKRIIAVLLTLMMALSLTACSGDDNAKVAGTWKWNCDMTEMFQEGVNQGAGMDLSTDATMEMVFVLKLNEDGTYTLNVDRDALKTSLQTYIDALIPAAVEMIYQQLEDQGMNRADIDEAMAAEGVTVEEYVQQMMDASIDVDQMMDGLADENESGYFRAAKGKLYLSDKADTFSDDSCAEYTLSGGTMQWTGGSYELFDNLDDLHVELPVQWVKQ</sequence>
<evidence type="ECO:0000313" key="2">
    <source>
        <dbReference type="EMBL" id="MCC2131153.1"/>
    </source>
</evidence>
<comment type="caution">
    <text evidence="2">The sequence shown here is derived from an EMBL/GenBank/DDBJ whole genome shotgun (WGS) entry which is preliminary data.</text>
</comment>
<proteinExistence type="predicted"/>
<evidence type="ECO:0000313" key="3">
    <source>
        <dbReference type="Proteomes" id="UP001199319"/>
    </source>
</evidence>
<dbReference type="RefSeq" id="WP_302930258.1">
    <property type="nucleotide sequence ID" value="NZ_JAJEPW010000114.1"/>
</dbReference>
<organism evidence="2 3">
    <name type="scientific">Brotocaccenecus cirricatena</name>
    <dbReference type="NCBI Taxonomy" id="3064195"/>
    <lineage>
        <taxon>Bacteria</taxon>
        <taxon>Bacillati</taxon>
        <taxon>Bacillota</taxon>
        <taxon>Clostridia</taxon>
        <taxon>Eubacteriales</taxon>
        <taxon>Oscillospiraceae</taxon>
        <taxon>Brotocaccenecus</taxon>
    </lineage>
</organism>
<feature type="chain" id="PRO_5041949772" evidence="1">
    <location>
        <begin position="22"/>
        <end position="215"/>
    </location>
</feature>
<dbReference type="EMBL" id="JAJEPW010000114">
    <property type="protein sequence ID" value="MCC2131153.1"/>
    <property type="molecule type" value="Genomic_DNA"/>
</dbReference>
<dbReference type="AlphaFoldDB" id="A0AAE3AJK0"/>
<dbReference type="PROSITE" id="PS51257">
    <property type="entry name" value="PROKAR_LIPOPROTEIN"/>
    <property type="match status" value="1"/>
</dbReference>